<dbReference type="PANTHER" id="PTHR33099:SF14">
    <property type="entry name" value="PROLYL 4-HYDROXYLASE ALPHA SUBUNIT FE(2+) 2OG DIOXYGENASE DOMAIN-CONTAINING PROTEIN"/>
    <property type="match status" value="1"/>
</dbReference>
<evidence type="ECO:0000313" key="4">
    <source>
        <dbReference type="Proteomes" id="UP000007431"/>
    </source>
</evidence>
<feature type="domain" description="Fe2OG dioxygenase" evidence="2">
    <location>
        <begin position="115"/>
        <end position="220"/>
    </location>
</feature>
<gene>
    <name evidence="3" type="ORF">SCHCODRAFT_67408</name>
</gene>
<name>D8Q147_SCHCM</name>
<keyword evidence="1" id="KW-0408">Iron</keyword>
<dbReference type="eggNOG" id="ENOG502S0B1">
    <property type="taxonomic scope" value="Eukaryota"/>
</dbReference>
<dbReference type="KEGG" id="scm:SCHCO_02536072"/>
<dbReference type="OMA" id="DGAMEEH"/>
<dbReference type="Proteomes" id="UP000007431">
    <property type="component" value="Unassembled WGS sequence"/>
</dbReference>
<dbReference type="InterPro" id="IPR005123">
    <property type="entry name" value="Oxoglu/Fe-dep_dioxygenase_dom"/>
</dbReference>
<dbReference type="EMBL" id="GL377305">
    <property type="protein sequence ID" value="EFI98443.1"/>
    <property type="molecule type" value="Genomic_DNA"/>
</dbReference>
<keyword evidence="4" id="KW-1185">Reference proteome</keyword>
<comment type="similarity">
    <text evidence="1">Belongs to the iron/ascorbate-dependent oxidoreductase family.</text>
</comment>
<dbReference type="PROSITE" id="PS51471">
    <property type="entry name" value="FE2OG_OXY"/>
    <property type="match status" value="1"/>
</dbReference>
<evidence type="ECO:0000256" key="1">
    <source>
        <dbReference type="RuleBase" id="RU003682"/>
    </source>
</evidence>
<dbReference type="RefSeq" id="XP_003033346.1">
    <property type="nucleotide sequence ID" value="XM_003033300.1"/>
</dbReference>
<evidence type="ECO:0000313" key="3">
    <source>
        <dbReference type="EMBL" id="EFI98443.1"/>
    </source>
</evidence>
<dbReference type="PANTHER" id="PTHR33099">
    <property type="entry name" value="FE2OG DIOXYGENASE DOMAIN-CONTAINING PROTEIN"/>
    <property type="match status" value="1"/>
</dbReference>
<keyword evidence="1" id="KW-0479">Metal-binding</keyword>
<protein>
    <recommendedName>
        <fullName evidence="2">Fe2OG dioxygenase domain-containing protein</fullName>
    </recommendedName>
</protein>
<sequence length="405" mass="44948">MSEDLQARHAAVQEAISKRPPFVSGTLDVPDSDLKLYFGEVDDAYCLNFARATEEQLAKLTAACDPATFGVKKEDVLDESYRKAGKLDTDKFASLLKVAEYGLIDTVRDELLLEGADSTKQIACELYKLNVYGKDSFFKSHKDTPRSERMFGSLVIVLPTPHEGGALVLREDGHEWVFDYAAEIANSTKIAYVAFFGDIEHEVLTVASGHRVTLTYNLYFDAAPTAERSDSKVVPRSVADADAPFREALQKLLQDPALLPKGGYLAFGLRFMYPCNQGMKLQRLRHHLKGADAMVARVCKEFGLRGKLMVTYPGDDEFESKDVHIIMDAPFGDCYLTEDDSFQDLLLRNGGKRICAMGSDAGEDFIGGCTEALWVVPLSQFNEVKEAHGARTFSQLHSQLNRTVD</sequence>
<dbReference type="GO" id="GO:0016491">
    <property type="term" value="F:oxidoreductase activity"/>
    <property type="evidence" value="ECO:0007669"/>
    <property type="project" value="UniProtKB-KW"/>
</dbReference>
<organism evidence="4">
    <name type="scientific">Schizophyllum commune (strain H4-8 / FGSC 9210)</name>
    <name type="common">Split gill fungus</name>
    <dbReference type="NCBI Taxonomy" id="578458"/>
    <lineage>
        <taxon>Eukaryota</taxon>
        <taxon>Fungi</taxon>
        <taxon>Dikarya</taxon>
        <taxon>Basidiomycota</taxon>
        <taxon>Agaricomycotina</taxon>
        <taxon>Agaricomycetes</taxon>
        <taxon>Agaricomycetidae</taxon>
        <taxon>Agaricales</taxon>
        <taxon>Schizophyllaceae</taxon>
        <taxon>Schizophyllum</taxon>
    </lineage>
</organism>
<reference evidence="3 4" key="1">
    <citation type="journal article" date="2010" name="Nat. Biotechnol.">
        <title>Genome sequence of the model mushroom Schizophyllum commune.</title>
        <authorList>
            <person name="Ohm R.A."/>
            <person name="de Jong J.F."/>
            <person name="Lugones L.G."/>
            <person name="Aerts A."/>
            <person name="Kothe E."/>
            <person name="Stajich J.E."/>
            <person name="de Vries R.P."/>
            <person name="Record E."/>
            <person name="Levasseur A."/>
            <person name="Baker S.E."/>
            <person name="Bartholomew K.A."/>
            <person name="Coutinho P.M."/>
            <person name="Erdmann S."/>
            <person name="Fowler T.J."/>
            <person name="Gathman A.C."/>
            <person name="Lombard V."/>
            <person name="Henrissat B."/>
            <person name="Knabe N."/>
            <person name="Kuees U."/>
            <person name="Lilly W.W."/>
            <person name="Lindquist E."/>
            <person name="Lucas S."/>
            <person name="Magnuson J.K."/>
            <person name="Piumi F."/>
            <person name="Raudaskoski M."/>
            <person name="Salamov A."/>
            <person name="Schmutz J."/>
            <person name="Schwarze F.W.M.R."/>
            <person name="vanKuyk P.A."/>
            <person name="Horton J.S."/>
            <person name="Grigoriev I.V."/>
            <person name="Woesten H.A.B."/>
        </authorList>
    </citation>
    <scope>NUCLEOTIDE SEQUENCE [LARGE SCALE GENOMIC DNA]</scope>
    <source>
        <strain evidence="4">H4-8 / FGSC 9210</strain>
    </source>
</reference>
<dbReference type="GeneID" id="9590820"/>
<dbReference type="OrthoDB" id="27483at2759"/>
<dbReference type="VEuPathDB" id="FungiDB:SCHCODRAFT_02536072"/>
<evidence type="ECO:0000259" key="2">
    <source>
        <dbReference type="PROSITE" id="PS51471"/>
    </source>
</evidence>
<dbReference type="Pfam" id="PF13640">
    <property type="entry name" value="2OG-FeII_Oxy_3"/>
    <property type="match status" value="1"/>
</dbReference>
<dbReference type="InterPro" id="IPR044862">
    <property type="entry name" value="Pro_4_hyd_alph_FE2OG_OXY"/>
</dbReference>
<dbReference type="InParanoid" id="D8Q147"/>
<proteinExistence type="inferred from homology"/>
<dbReference type="HOGENOM" id="CLU_019613_2_1_1"/>
<dbReference type="GO" id="GO:0046872">
    <property type="term" value="F:metal ion binding"/>
    <property type="evidence" value="ECO:0007669"/>
    <property type="project" value="UniProtKB-KW"/>
</dbReference>
<dbReference type="Gene3D" id="2.60.120.620">
    <property type="entry name" value="q2cbj1_9rhob like domain"/>
    <property type="match status" value="1"/>
</dbReference>
<dbReference type="AlphaFoldDB" id="D8Q147"/>
<keyword evidence="1" id="KW-0560">Oxidoreductase</keyword>
<accession>D8Q147</accession>